<dbReference type="EMBL" id="VILF01000003">
    <property type="protein sequence ID" value="MTJ43610.1"/>
    <property type="molecule type" value="Genomic_DNA"/>
</dbReference>
<comment type="caution">
    <text evidence="1">The sequence shown here is derived from an EMBL/GenBank/DDBJ whole genome shotgun (WGS) entry which is preliminary data.</text>
</comment>
<name>A0ACC7S512_DOLFA</name>
<gene>
    <name evidence="1" type="ORF">FJR39_10540</name>
</gene>
<dbReference type="Proteomes" id="UP001517388">
    <property type="component" value="Unassembled WGS sequence"/>
</dbReference>
<reference evidence="2" key="1">
    <citation type="journal article" date="2020" name="Toxins">
        <title>Phylogenomic Analysis of Secondary Metabolism in the Toxic Cyanobacterial Genera Anabaena, Dolichospermum and Aphanizomenon.</title>
        <authorList>
            <person name="Oesterholm J."/>
            <person name="Popin R.V."/>
            <person name="Fewer D.P."/>
            <person name="Sivonen K."/>
        </authorList>
    </citation>
    <scope>NUCLEOTIDE SEQUENCE [LARGE SCALE GENOMIC DNA]</scope>
    <source>
        <strain evidence="2">UHCC 0037</strain>
    </source>
</reference>
<proteinExistence type="predicted"/>
<sequence length="540" mass="55354">MMNKKLMNQRLKIAIVYLSGEEGFVMPIAVGFGLVMLIIALTMIMRSQSDVVSASSQKTVSGALAAAETGIARYQSFISKNKAIAVYPDCNSRSVNGTCSDTGNTQKSWSNASVISELSGGSSSSGSCGATTTSGNTAANTVAEIAQQSTTNWQDITDASGVNQGQYKLVSYSGVPSNTAPGNATLTVLGRVKQSGTGNTATSKSNTATTKLVISIPVSSTTTPNTVTNTGTAPAGLWANSFSFSGGNAIANANVQDASCGGTGTTAFPTTKDASGNYTRIGTVDDGNPATANPRGTLTLSTQAFPDLPNGNQYTPPTLNVNNISTGINRNNGTLTLPGTGDINSNGVAFSATVPQNSTYIYRIGASGSNSINLSGNASITFGSSRGACNETIIIYADADLNLSGNGLVAPTVCAGGLTTKVIFYTGPNASLTLTGNGATYNPKYFKFYMYGTGTEEVNLTGNGSSSAFIFAPFIATRLTGNGNVSGSLWTKSFTATGNGNINQSAVSWTDLSEISQPASGSIQTINLGNVNSWQRQSVN</sequence>
<evidence type="ECO:0000313" key="1">
    <source>
        <dbReference type="EMBL" id="MTJ43610.1"/>
    </source>
</evidence>
<organism evidence="1 2">
    <name type="scientific">Dolichospermum flos-aquae UHCC 0037</name>
    <dbReference type="NCBI Taxonomy" id="2590026"/>
    <lineage>
        <taxon>Bacteria</taxon>
        <taxon>Bacillati</taxon>
        <taxon>Cyanobacteriota</taxon>
        <taxon>Cyanophyceae</taxon>
        <taxon>Nostocales</taxon>
        <taxon>Aphanizomenonaceae</taxon>
        <taxon>Dolichospermum</taxon>
    </lineage>
</organism>
<protein>
    <submittedName>
        <fullName evidence="1">Uncharacterized protein</fullName>
    </submittedName>
</protein>
<keyword evidence="2" id="KW-1185">Reference proteome</keyword>
<accession>A0ACC7S512</accession>
<evidence type="ECO:0000313" key="2">
    <source>
        <dbReference type="Proteomes" id="UP001517388"/>
    </source>
</evidence>